<keyword evidence="5" id="KW-1185">Reference proteome</keyword>
<evidence type="ECO:0000313" key="5">
    <source>
        <dbReference type="Proteomes" id="UP001151760"/>
    </source>
</evidence>
<keyword evidence="1" id="KW-0479">Metal-binding</keyword>
<evidence type="ECO:0000259" key="3">
    <source>
        <dbReference type="PROSITE" id="PS50158"/>
    </source>
</evidence>
<feature type="domain" description="CCHC-type" evidence="3">
    <location>
        <begin position="165"/>
        <end position="181"/>
    </location>
</feature>
<name>A0ABQ5HZ31_9ASTR</name>
<evidence type="ECO:0000256" key="2">
    <source>
        <dbReference type="SAM" id="MobiDB-lite"/>
    </source>
</evidence>
<keyword evidence="1" id="KW-0862">Zinc</keyword>
<keyword evidence="1" id="KW-0863">Zinc-finger</keyword>
<sequence length="630" mass="71072">MTVMFKQPHGLPPDVFALVNHQEATKDIWDRVKLLMKGTELSYQERECRLMTMQQVQLNTKFLNALPSEWSKFATDVKLVKREDPIECINKAMAFLSDVASRFPPLNNQLRTSSNPRNQATIQDGRVTVQQVQERKNQSYVGTGNRGIATTSKGNYAAGQPRVVKCYNCQGEGHMARQCTQPKRPRNAAWFKEKLMLAEAQEAGQILDKEKLAFDAYYSNCDDLSLAKAVLMANLSSCDLEVLSEDTNSSVPNDLLVLSLVKQITDHVAHLDKENETNKMRHWILEKRVDQRLLDKQNDPISIEKKIKISPIDYSKLNKIKEYFGKRFVTKKELSAEQPFWLKHSSLSETPVNSHTPVRIKAPSELPKELLVYVSQTCPNSPKPSEKLVAVTLMNKDKRVRFAKPVTSSSNIPKQTDSLKTKDSNKPLLTSTRVKPTTSASRSKPSGNTKNNSNQKNKHSVRNAKFESICAICNKCLFDDNHDMCIIDYVNDVNVRLKSKSKRNNMRKVWKPTGKVFSEIGYSWKPIGTIRFGNDHNSKIMGYGDYQMGNVTISQAPLGKPSHGEGDLSHVNLDYINSLAKHGLVRGLPKLKYHKDHLCSANALGKKAIETFPTNQSKTSIPEKNSILCI</sequence>
<feature type="compositionally biased region" description="Polar residues" evidence="2">
    <location>
        <begin position="406"/>
        <end position="416"/>
    </location>
</feature>
<dbReference type="InterPro" id="IPR001878">
    <property type="entry name" value="Znf_CCHC"/>
</dbReference>
<feature type="region of interest" description="Disordered" evidence="2">
    <location>
        <begin position="402"/>
        <end position="460"/>
    </location>
</feature>
<dbReference type="Proteomes" id="UP001151760">
    <property type="component" value="Unassembled WGS sequence"/>
</dbReference>
<dbReference type="Pfam" id="PF00098">
    <property type="entry name" value="zf-CCHC"/>
    <property type="match status" value="1"/>
</dbReference>
<accession>A0ABQ5HZ31</accession>
<protein>
    <submittedName>
        <fullName evidence="4">Integrase, catalytic region, zinc finger, CCHC-type containing protein</fullName>
    </submittedName>
</protein>
<comment type="caution">
    <text evidence="4">The sequence shown here is derived from an EMBL/GenBank/DDBJ whole genome shotgun (WGS) entry which is preliminary data.</text>
</comment>
<dbReference type="SUPFAM" id="SSF57756">
    <property type="entry name" value="Retrovirus zinc finger-like domains"/>
    <property type="match status" value="1"/>
</dbReference>
<proteinExistence type="predicted"/>
<dbReference type="SMART" id="SM00343">
    <property type="entry name" value="ZnF_C2HC"/>
    <property type="match status" value="1"/>
</dbReference>
<dbReference type="Gene3D" id="4.10.60.10">
    <property type="entry name" value="Zinc finger, CCHC-type"/>
    <property type="match status" value="1"/>
</dbReference>
<dbReference type="PROSITE" id="PS50158">
    <property type="entry name" value="ZF_CCHC"/>
    <property type="match status" value="1"/>
</dbReference>
<gene>
    <name evidence="4" type="ORF">Tco_1081222</name>
</gene>
<feature type="compositionally biased region" description="Polar residues" evidence="2">
    <location>
        <begin position="427"/>
        <end position="455"/>
    </location>
</feature>
<reference evidence="4" key="1">
    <citation type="journal article" date="2022" name="Int. J. Mol. Sci.">
        <title>Draft Genome of Tanacetum Coccineum: Genomic Comparison of Closely Related Tanacetum-Family Plants.</title>
        <authorList>
            <person name="Yamashiro T."/>
            <person name="Shiraishi A."/>
            <person name="Nakayama K."/>
            <person name="Satake H."/>
        </authorList>
    </citation>
    <scope>NUCLEOTIDE SEQUENCE</scope>
</reference>
<organism evidence="4 5">
    <name type="scientific">Tanacetum coccineum</name>
    <dbReference type="NCBI Taxonomy" id="301880"/>
    <lineage>
        <taxon>Eukaryota</taxon>
        <taxon>Viridiplantae</taxon>
        <taxon>Streptophyta</taxon>
        <taxon>Embryophyta</taxon>
        <taxon>Tracheophyta</taxon>
        <taxon>Spermatophyta</taxon>
        <taxon>Magnoliopsida</taxon>
        <taxon>eudicotyledons</taxon>
        <taxon>Gunneridae</taxon>
        <taxon>Pentapetalae</taxon>
        <taxon>asterids</taxon>
        <taxon>campanulids</taxon>
        <taxon>Asterales</taxon>
        <taxon>Asteraceae</taxon>
        <taxon>Asteroideae</taxon>
        <taxon>Anthemideae</taxon>
        <taxon>Anthemidinae</taxon>
        <taxon>Tanacetum</taxon>
    </lineage>
</organism>
<evidence type="ECO:0000313" key="4">
    <source>
        <dbReference type="EMBL" id="GJT92377.1"/>
    </source>
</evidence>
<dbReference type="InterPro" id="IPR036875">
    <property type="entry name" value="Znf_CCHC_sf"/>
</dbReference>
<dbReference type="EMBL" id="BQNB010020103">
    <property type="protein sequence ID" value="GJT92377.1"/>
    <property type="molecule type" value="Genomic_DNA"/>
</dbReference>
<evidence type="ECO:0000256" key="1">
    <source>
        <dbReference type="PROSITE-ProRule" id="PRU00047"/>
    </source>
</evidence>
<reference evidence="4" key="2">
    <citation type="submission" date="2022-01" db="EMBL/GenBank/DDBJ databases">
        <authorList>
            <person name="Yamashiro T."/>
            <person name="Shiraishi A."/>
            <person name="Satake H."/>
            <person name="Nakayama K."/>
        </authorList>
    </citation>
    <scope>NUCLEOTIDE SEQUENCE</scope>
</reference>